<sequence>MEIVISLLVVILIISSIGGLIIYMQIKKSQNVTSDPIAQDFLKMQVETLKEQLNDFKISWNGSDRDKTEKLINLMSNIDNFQKNLDKKEDDYKRNADVIQRQVVDVIKDLAKLQESSTVLGKINDNIQSLQEVFINTKKRGNVGEFVLEKILTNMLGSNQKLWERQYKTIDGKVVDAYVKTDSEKEGIAIDSKFSIDNYQRYLVSEDIKVKENYLKDFRNDIRKRIDEVGKYINIKNKISSAVMFIPSEEIFAFIYAQFADDIVEYAFKKRVWITSPTTLSAVLFTVDKNRKDIDFNKNLEKMAKKLRLFKDDFDRWVDRWEKVKSGFDTTNKAIETLNKTHNKIAGHYNNIFEMSEEIKESE</sequence>
<name>A0ABM8BY85_9MOLU</name>
<comment type="function">
    <text evidence="1">Involved in DNA recombination.</text>
</comment>
<dbReference type="Proteomes" id="UP001163387">
    <property type="component" value="Chromosome"/>
</dbReference>
<evidence type="ECO:0000313" key="7">
    <source>
        <dbReference type="Proteomes" id="UP001163387"/>
    </source>
</evidence>
<evidence type="ECO:0000256" key="5">
    <source>
        <dbReference type="SAM" id="Phobius"/>
    </source>
</evidence>
<organism evidence="6 7">
    <name type="scientific">Spiroplasma ixodetis</name>
    <dbReference type="NCBI Taxonomy" id="2141"/>
    <lineage>
        <taxon>Bacteria</taxon>
        <taxon>Bacillati</taxon>
        <taxon>Mycoplasmatota</taxon>
        <taxon>Mollicutes</taxon>
        <taxon>Entomoplasmatales</taxon>
        <taxon>Spiroplasmataceae</taxon>
        <taxon>Spiroplasma</taxon>
    </lineage>
</organism>
<evidence type="ECO:0000256" key="2">
    <source>
        <dbReference type="ARBA" id="ARBA00009840"/>
    </source>
</evidence>
<keyword evidence="4" id="KW-0233">DNA recombination</keyword>
<evidence type="ECO:0000256" key="4">
    <source>
        <dbReference type="ARBA" id="ARBA00023172"/>
    </source>
</evidence>
<feature type="transmembrane region" description="Helical" evidence="5">
    <location>
        <begin position="7"/>
        <end position="26"/>
    </location>
</feature>
<evidence type="ECO:0000256" key="1">
    <source>
        <dbReference type="ARBA" id="ARBA00003416"/>
    </source>
</evidence>
<proteinExistence type="inferred from homology"/>
<dbReference type="InterPro" id="IPR003798">
    <property type="entry name" value="DNA_recombination_RmuC"/>
</dbReference>
<keyword evidence="5" id="KW-0812">Transmembrane</keyword>
<evidence type="ECO:0000256" key="3">
    <source>
        <dbReference type="ARBA" id="ARBA00023054"/>
    </source>
</evidence>
<keyword evidence="5" id="KW-1133">Transmembrane helix</keyword>
<dbReference type="PANTHER" id="PTHR30563:SF0">
    <property type="entry name" value="DNA RECOMBINATION PROTEIN RMUC"/>
    <property type="match status" value="1"/>
</dbReference>
<reference evidence="6 7" key="1">
    <citation type="journal article" date="2022" name="Front. Microbiol.">
        <title>Male-killing mechanisms vary between Spiroplasma species.</title>
        <authorList>
            <person name="Arai H."/>
            <person name="Inoue M."/>
            <person name="Kageyama D."/>
        </authorList>
    </citation>
    <scope>NUCLEOTIDE SEQUENCE [LARGE SCALE GENOMIC DNA]</scope>
    <source>
        <strain evidence="7">sHm</strain>
    </source>
</reference>
<dbReference type="PANTHER" id="PTHR30563">
    <property type="entry name" value="DNA RECOMBINATION PROTEIN RMUC"/>
    <property type="match status" value="1"/>
</dbReference>
<gene>
    <name evidence="6" type="ORF">SHM_24890</name>
</gene>
<dbReference type="Pfam" id="PF02646">
    <property type="entry name" value="RmuC"/>
    <property type="match status" value="1"/>
</dbReference>
<protein>
    <submittedName>
        <fullName evidence="6">Recombinase RmuC</fullName>
    </submittedName>
</protein>
<accession>A0ABM8BY85</accession>
<comment type="similarity">
    <text evidence="2">Belongs to the RmuC family.</text>
</comment>
<evidence type="ECO:0000313" key="6">
    <source>
        <dbReference type="EMBL" id="BDT04843.1"/>
    </source>
</evidence>
<keyword evidence="7" id="KW-1185">Reference proteome</keyword>
<dbReference type="EMBL" id="AP026933">
    <property type="protein sequence ID" value="BDT04843.1"/>
    <property type="molecule type" value="Genomic_DNA"/>
</dbReference>
<keyword evidence="5" id="KW-0472">Membrane</keyword>
<dbReference type="RefSeq" id="WP_281748490.1">
    <property type="nucleotide sequence ID" value="NZ_AP026933.1"/>
</dbReference>
<keyword evidence="3" id="KW-0175">Coiled coil</keyword>